<keyword evidence="5" id="KW-0256">Endoplasmic reticulum</keyword>
<comment type="caution">
    <text evidence="10">The sequence shown here is derived from an EMBL/GenBank/DDBJ whole genome shotgun (WGS) entry which is preliminary data.</text>
</comment>
<dbReference type="STRING" id="869754.A0A1A0HEI4"/>
<dbReference type="PANTHER" id="PTHR13085">
    <property type="entry name" value="MICROSOMAL SIGNAL PEPTIDASE 25 KDA SUBUNIT"/>
    <property type="match status" value="1"/>
</dbReference>
<accession>A0A1A0HEI4</accession>
<reference evidence="10 11" key="1">
    <citation type="submission" date="2016-05" db="EMBL/GenBank/DDBJ databases">
        <title>Comparative genomics of biotechnologically important yeasts.</title>
        <authorList>
            <consortium name="DOE Joint Genome Institute"/>
            <person name="Riley R."/>
            <person name="Haridas S."/>
            <person name="Wolfe K.H."/>
            <person name="Lopes M.R."/>
            <person name="Hittinger C.T."/>
            <person name="Goker M."/>
            <person name="Salamov A."/>
            <person name="Wisecaver J."/>
            <person name="Long T.M."/>
            <person name="Aerts A.L."/>
            <person name="Barry K."/>
            <person name="Choi C."/>
            <person name="Clum A."/>
            <person name="Coughlan A.Y."/>
            <person name="Deshpande S."/>
            <person name="Douglass A.P."/>
            <person name="Hanson S.J."/>
            <person name="Klenk H.-P."/>
            <person name="LaButti K."/>
            <person name="Lapidus A."/>
            <person name="Lindquist E."/>
            <person name="Lipzen A."/>
            <person name="Meier-kolthoff J.P."/>
            <person name="Ohm R.A."/>
            <person name="Otillar R.P."/>
            <person name="Pangilinan J."/>
            <person name="Peng Y."/>
            <person name="Rokas A."/>
            <person name="Rosa C.A."/>
            <person name="Scheuner C."/>
            <person name="Sibirny A.A."/>
            <person name="Slot J.C."/>
            <person name="Stielow J.B."/>
            <person name="Sun H."/>
            <person name="Kurtzman C.P."/>
            <person name="Blackwell M."/>
            <person name="Grigoriev I.V."/>
            <person name="Jeffries T.W."/>
        </authorList>
    </citation>
    <scope>NUCLEOTIDE SEQUENCE [LARGE SCALE GENOMIC DNA]</scope>
    <source>
        <strain evidence="10 11">NRRL YB-4993</strain>
    </source>
</reference>
<sequence>MGKKVNLNSVAELRLAVDEALPELFQQLGYEQSFALGDLKLALGFSTVAIAGGLYYLEKNVSFNDSYYVIVALIALYAVISAAMYVLSNGKGYKNNKYIGFNEKKQKISVYALAEPFDPIYDVKVVINDNFSAPVTESIPFAKMFDAFGFLNHEESKQIFRELLEKKQQ</sequence>
<dbReference type="InterPro" id="IPR009582">
    <property type="entry name" value="Spc2/SPCS2"/>
</dbReference>
<feature type="transmembrane region" description="Helical" evidence="9">
    <location>
        <begin position="34"/>
        <end position="55"/>
    </location>
</feature>
<evidence type="ECO:0000313" key="11">
    <source>
        <dbReference type="Proteomes" id="UP000092555"/>
    </source>
</evidence>
<keyword evidence="6 9" id="KW-1133">Transmembrane helix</keyword>
<evidence type="ECO:0000256" key="3">
    <source>
        <dbReference type="ARBA" id="ARBA00017057"/>
    </source>
</evidence>
<dbReference type="GO" id="GO:0005787">
    <property type="term" value="C:signal peptidase complex"/>
    <property type="evidence" value="ECO:0007669"/>
    <property type="project" value="InterPro"/>
</dbReference>
<dbReference type="GO" id="GO:0045047">
    <property type="term" value="P:protein targeting to ER"/>
    <property type="evidence" value="ECO:0007669"/>
    <property type="project" value="TreeGrafter"/>
</dbReference>
<dbReference type="Pfam" id="PF06703">
    <property type="entry name" value="SPC25"/>
    <property type="match status" value="1"/>
</dbReference>
<keyword evidence="4 9" id="KW-0812">Transmembrane</keyword>
<dbReference type="AlphaFoldDB" id="A0A1A0HEI4"/>
<dbReference type="RefSeq" id="XP_018712808.1">
    <property type="nucleotide sequence ID" value="XM_018853924.1"/>
</dbReference>
<evidence type="ECO:0000313" key="10">
    <source>
        <dbReference type="EMBL" id="OBA22312.1"/>
    </source>
</evidence>
<evidence type="ECO:0000256" key="1">
    <source>
        <dbReference type="ARBA" id="ARBA00004477"/>
    </source>
</evidence>
<feature type="transmembrane region" description="Helical" evidence="9">
    <location>
        <begin position="67"/>
        <end position="87"/>
    </location>
</feature>
<dbReference type="GO" id="GO:0006465">
    <property type="term" value="P:signal peptide processing"/>
    <property type="evidence" value="ECO:0007669"/>
    <property type="project" value="InterPro"/>
</dbReference>
<name>A0A1A0HEI4_9ASCO</name>
<comment type="subcellular location">
    <subcellularLocation>
        <location evidence="1">Endoplasmic reticulum membrane</location>
        <topology evidence="1">Multi-pass membrane protein</topology>
    </subcellularLocation>
</comment>
<proteinExistence type="inferred from homology"/>
<comment type="similarity">
    <text evidence="2">Belongs to the SPCS2 family.</text>
</comment>
<dbReference type="EMBL" id="LXTC01000002">
    <property type="protein sequence ID" value="OBA22312.1"/>
    <property type="molecule type" value="Genomic_DNA"/>
</dbReference>
<evidence type="ECO:0000256" key="9">
    <source>
        <dbReference type="SAM" id="Phobius"/>
    </source>
</evidence>
<organism evidence="10 11">
    <name type="scientific">Metschnikowia bicuspidata var. bicuspidata NRRL YB-4993</name>
    <dbReference type="NCBI Taxonomy" id="869754"/>
    <lineage>
        <taxon>Eukaryota</taxon>
        <taxon>Fungi</taxon>
        <taxon>Dikarya</taxon>
        <taxon>Ascomycota</taxon>
        <taxon>Saccharomycotina</taxon>
        <taxon>Pichiomycetes</taxon>
        <taxon>Metschnikowiaceae</taxon>
        <taxon>Metschnikowia</taxon>
    </lineage>
</organism>
<dbReference type="OrthoDB" id="29558at2759"/>
<protein>
    <recommendedName>
        <fullName evidence="3">Signal peptidase complex subunit 2</fullName>
    </recommendedName>
</protein>
<evidence type="ECO:0000256" key="4">
    <source>
        <dbReference type="ARBA" id="ARBA00022692"/>
    </source>
</evidence>
<gene>
    <name evidence="10" type="ORF">METBIDRAFT_11168</name>
</gene>
<evidence type="ECO:0000256" key="2">
    <source>
        <dbReference type="ARBA" id="ARBA00007324"/>
    </source>
</evidence>
<evidence type="ECO:0000256" key="5">
    <source>
        <dbReference type="ARBA" id="ARBA00022824"/>
    </source>
</evidence>
<evidence type="ECO:0000256" key="6">
    <source>
        <dbReference type="ARBA" id="ARBA00022989"/>
    </source>
</evidence>
<dbReference type="GeneID" id="30026900"/>
<keyword evidence="7 9" id="KW-0472">Membrane</keyword>
<evidence type="ECO:0000256" key="7">
    <source>
        <dbReference type="ARBA" id="ARBA00023136"/>
    </source>
</evidence>
<keyword evidence="11" id="KW-1185">Reference proteome</keyword>
<dbReference type="Proteomes" id="UP000092555">
    <property type="component" value="Unassembled WGS sequence"/>
</dbReference>
<evidence type="ECO:0000256" key="8">
    <source>
        <dbReference type="ARBA" id="ARBA00045608"/>
    </source>
</evidence>
<dbReference type="PANTHER" id="PTHR13085:SF0">
    <property type="entry name" value="SIGNAL PEPTIDASE COMPLEX SUBUNIT 2"/>
    <property type="match status" value="1"/>
</dbReference>
<comment type="function">
    <text evidence="8">Component of the signal peptidase complex (SPC) which catalyzes the cleavage of N-terminal signal sequences from nascent proteins as they are translocated into the lumen of the endoplasmic reticulum. Enhances the enzymatic activity of SPC and facilitates the interactions between different components of the translocation site.</text>
</comment>